<keyword evidence="3 4" id="KW-0687">Ribonucleoprotein</keyword>
<evidence type="ECO:0000256" key="4">
    <source>
        <dbReference type="RuleBase" id="RU003815"/>
    </source>
</evidence>
<feature type="compositionally biased region" description="Polar residues" evidence="5">
    <location>
        <begin position="10"/>
        <end position="19"/>
    </location>
</feature>
<evidence type="ECO:0000256" key="1">
    <source>
        <dbReference type="ARBA" id="ARBA00005251"/>
    </source>
</evidence>
<gene>
    <name evidence="6" type="ORF">Vbra_1450</name>
</gene>
<dbReference type="InParanoid" id="A0A0G4E8L5"/>
<evidence type="ECO:0000313" key="6">
    <source>
        <dbReference type="EMBL" id="CEL91847.1"/>
    </source>
</evidence>
<dbReference type="VEuPathDB" id="CryptoDB:Vbra_1450"/>
<dbReference type="EMBL" id="CDMY01000027">
    <property type="protein sequence ID" value="CEL91847.1"/>
    <property type="molecule type" value="Genomic_DNA"/>
</dbReference>
<dbReference type="PANTHER" id="PTHR21569:SF1">
    <property type="entry name" value="SMALL RIBOSOMAL SUBUNIT PROTEIN US9M"/>
    <property type="match status" value="1"/>
</dbReference>
<dbReference type="InterPro" id="IPR000754">
    <property type="entry name" value="Ribosomal_uS9"/>
</dbReference>
<dbReference type="Proteomes" id="UP000041254">
    <property type="component" value="Unassembled WGS sequence"/>
</dbReference>
<dbReference type="SUPFAM" id="SSF54211">
    <property type="entry name" value="Ribosomal protein S5 domain 2-like"/>
    <property type="match status" value="1"/>
</dbReference>
<dbReference type="PANTHER" id="PTHR21569">
    <property type="entry name" value="RIBOSOMAL PROTEIN S9"/>
    <property type="match status" value="1"/>
</dbReference>
<name>A0A0G4E8L5_VITBC</name>
<dbReference type="GO" id="GO:0022627">
    <property type="term" value="C:cytosolic small ribosomal subunit"/>
    <property type="evidence" value="ECO:0007669"/>
    <property type="project" value="TreeGrafter"/>
</dbReference>
<evidence type="ECO:0000256" key="3">
    <source>
        <dbReference type="ARBA" id="ARBA00023274"/>
    </source>
</evidence>
<dbReference type="NCBIfam" id="NF001099">
    <property type="entry name" value="PRK00132.1"/>
    <property type="match status" value="1"/>
</dbReference>
<organism evidence="6 7">
    <name type="scientific">Vitrella brassicaformis (strain CCMP3155)</name>
    <dbReference type="NCBI Taxonomy" id="1169540"/>
    <lineage>
        <taxon>Eukaryota</taxon>
        <taxon>Sar</taxon>
        <taxon>Alveolata</taxon>
        <taxon>Colpodellida</taxon>
        <taxon>Vitrellaceae</taxon>
        <taxon>Vitrella</taxon>
    </lineage>
</organism>
<dbReference type="OMA" id="IQINQVD"/>
<evidence type="ECO:0000256" key="2">
    <source>
        <dbReference type="ARBA" id="ARBA00022980"/>
    </source>
</evidence>
<evidence type="ECO:0000313" key="7">
    <source>
        <dbReference type="Proteomes" id="UP000041254"/>
    </source>
</evidence>
<keyword evidence="7" id="KW-1185">Reference proteome</keyword>
<protein>
    <recommendedName>
        <fullName evidence="8">30S ribosomal protein S9, chloroplastic</fullName>
    </recommendedName>
</protein>
<dbReference type="PhylomeDB" id="A0A0G4E8L5"/>
<dbReference type="InterPro" id="IPR020574">
    <property type="entry name" value="Ribosomal_uS9_CS"/>
</dbReference>
<dbReference type="FunFam" id="3.30.230.10:FF:000001">
    <property type="entry name" value="30S ribosomal protein S9"/>
    <property type="match status" value="1"/>
</dbReference>
<evidence type="ECO:0008006" key="8">
    <source>
        <dbReference type="Google" id="ProtNLM"/>
    </source>
</evidence>
<dbReference type="GO" id="GO:0003723">
    <property type="term" value="F:RNA binding"/>
    <property type="evidence" value="ECO:0007669"/>
    <property type="project" value="TreeGrafter"/>
</dbReference>
<dbReference type="Gene3D" id="3.30.230.10">
    <property type="match status" value="1"/>
</dbReference>
<dbReference type="InterPro" id="IPR023035">
    <property type="entry name" value="Ribosomal_uS9_bac/plastid"/>
</dbReference>
<dbReference type="OrthoDB" id="10254627at2759"/>
<feature type="region of interest" description="Disordered" evidence="5">
    <location>
        <begin position="1"/>
        <end position="24"/>
    </location>
</feature>
<dbReference type="InterPro" id="IPR014721">
    <property type="entry name" value="Ribsml_uS5_D2-typ_fold_subgr"/>
</dbReference>
<dbReference type="STRING" id="1169540.A0A0G4E8L5"/>
<dbReference type="InterPro" id="IPR020568">
    <property type="entry name" value="Ribosomal_Su5_D2-typ_SF"/>
</dbReference>
<dbReference type="HAMAP" id="MF_00532_B">
    <property type="entry name" value="Ribosomal_uS9_B"/>
    <property type="match status" value="1"/>
</dbReference>
<dbReference type="Pfam" id="PF00380">
    <property type="entry name" value="Ribosomal_S9"/>
    <property type="match status" value="1"/>
</dbReference>
<proteinExistence type="inferred from homology"/>
<evidence type="ECO:0000256" key="5">
    <source>
        <dbReference type="SAM" id="MobiDB-lite"/>
    </source>
</evidence>
<dbReference type="AlphaFoldDB" id="A0A0G4E8L5"/>
<reference evidence="6 7" key="1">
    <citation type="submission" date="2014-11" db="EMBL/GenBank/DDBJ databases">
        <authorList>
            <person name="Zhu J."/>
            <person name="Qi W."/>
            <person name="Song R."/>
        </authorList>
    </citation>
    <scope>NUCLEOTIDE SEQUENCE [LARGE SCALE GENOMIC DNA]</scope>
</reference>
<comment type="similarity">
    <text evidence="1 4">Belongs to the universal ribosomal protein uS9 family.</text>
</comment>
<keyword evidence="2 4" id="KW-0689">Ribosomal protein</keyword>
<accession>A0A0G4E8L5</accession>
<dbReference type="GO" id="GO:0006412">
    <property type="term" value="P:translation"/>
    <property type="evidence" value="ECO:0007669"/>
    <property type="project" value="InterPro"/>
</dbReference>
<dbReference type="GO" id="GO:0003735">
    <property type="term" value="F:structural constituent of ribosome"/>
    <property type="evidence" value="ECO:0007669"/>
    <property type="project" value="InterPro"/>
</dbReference>
<dbReference type="PROSITE" id="PS00360">
    <property type="entry name" value="RIBOSOMAL_S9"/>
    <property type="match status" value="1"/>
</dbReference>
<sequence length="154" mass="16876">MMAVEDPQSALDTTSTTATMDAGDEMVIPAGRGSRKSARAKVILRPGEGRLVINGREGESYLQNNVWWVQEVRSPLEATGLESEYDIIAFARGGGYGGKAGAIKSALARALVVDRPELRPVLKKEGLMTIDSRRVERKKYGLKKARKAPQYSKR</sequence>